<gene>
    <name evidence="4" type="ORF">FRACYDRAFT_246156</name>
</gene>
<evidence type="ECO:0000256" key="3">
    <source>
        <dbReference type="SAM" id="Phobius"/>
    </source>
</evidence>
<evidence type="ECO:0000313" key="5">
    <source>
        <dbReference type="Proteomes" id="UP000095751"/>
    </source>
</evidence>
<dbReference type="Pfam" id="PF11999">
    <property type="entry name" value="Ice_binding"/>
    <property type="match status" value="1"/>
</dbReference>
<dbReference type="Proteomes" id="UP000095751">
    <property type="component" value="Unassembled WGS sequence"/>
</dbReference>
<dbReference type="InParanoid" id="A0A1E7EZE3"/>
<name>A0A1E7EZE3_9STRA</name>
<reference evidence="4 5" key="1">
    <citation type="submission" date="2016-09" db="EMBL/GenBank/DDBJ databases">
        <title>Extensive genetic diversity and differential bi-allelic expression allows diatom success in the polar Southern Ocean.</title>
        <authorList>
            <consortium name="DOE Joint Genome Institute"/>
            <person name="Mock T."/>
            <person name="Otillar R.P."/>
            <person name="Strauss J."/>
            <person name="Dupont C."/>
            <person name="Frickenhaus S."/>
            <person name="Maumus F."/>
            <person name="Mcmullan M."/>
            <person name="Sanges R."/>
            <person name="Schmutz J."/>
            <person name="Toseland A."/>
            <person name="Valas R."/>
            <person name="Veluchamy A."/>
            <person name="Ward B.J."/>
            <person name="Allen A."/>
            <person name="Barry K."/>
            <person name="Falciatore A."/>
            <person name="Ferrante M."/>
            <person name="Fortunato A.E."/>
            <person name="Gloeckner G."/>
            <person name="Gruber A."/>
            <person name="Hipkin R."/>
            <person name="Janech M."/>
            <person name="Kroth P."/>
            <person name="Leese F."/>
            <person name="Lindquist E."/>
            <person name="Lyon B.R."/>
            <person name="Martin J."/>
            <person name="Mayer C."/>
            <person name="Parker M."/>
            <person name="Quesneville H."/>
            <person name="Raymond J."/>
            <person name="Uhlig C."/>
            <person name="Valentin K.U."/>
            <person name="Worden A.Z."/>
            <person name="Armbrust E.V."/>
            <person name="Bowler C."/>
            <person name="Green B."/>
            <person name="Moulton V."/>
            <person name="Van Oosterhout C."/>
            <person name="Grigoriev I."/>
        </authorList>
    </citation>
    <scope>NUCLEOTIDE SEQUENCE [LARGE SCALE GENOMIC DNA]</scope>
    <source>
        <strain evidence="4 5">CCMP1102</strain>
    </source>
</reference>
<protein>
    <submittedName>
        <fullName evidence="4">Uncharacterized protein</fullName>
    </submittedName>
</protein>
<dbReference type="InterPro" id="IPR021884">
    <property type="entry name" value="Ice-bd_prot"/>
</dbReference>
<evidence type="ECO:0000313" key="4">
    <source>
        <dbReference type="EMBL" id="OEU11322.1"/>
    </source>
</evidence>
<feature type="transmembrane region" description="Helical" evidence="3">
    <location>
        <begin position="79"/>
        <end position="101"/>
    </location>
</feature>
<keyword evidence="3" id="KW-0472">Membrane</keyword>
<keyword evidence="3" id="KW-1133">Transmembrane helix</keyword>
<evidence type="ECO:0000256" key="2">
    <source>
        <dbReference type="ARBA" id="ARBA00022729"/>
    </source>
</evidence>
<keyword evidence="3" id="KW-0812">Transmembrane</keyword>
<sequence length="534" mass="56365">MTSTGKATNGAALKATHLQMSEASIRWDQAEKGFLTDAERIAKNMDVDGKGHLSREQSVMLGTQFQSLKEDNKSIKKQLYGLAVLCVLLCIGTIAGTVMAVKNSKDTVVDMKTGIMKVNGSNGGNDIVTVKAQGTTFQTTGSVTMNEETTTDGKTFTKLVVGHCVSVEDIASMWLANEEGSDARLVIAEVNNDGTGDTDTDTDTGISSIEPVTTGRASWNQDHIVMGGMTFIPNEECASGNRRRKLLESNVIESNGMLPFDSVSIHRSLKQRVDFLGGRQSRSRHDSHLIDRRLLGEGYVVAVVAPLDAVTPTVFLGTAANYVILSKAGITNVPSSKITGDIAVSPIAATAMTGFGLIKDSTNRFSTSTDVTGKVYAPDYASPTATLLTTAVLDMGVAYTDSQGRSASNDFYHNIRGGAIGGLEFGPGVYTFTTGISITDHIKFSGTASDIFIIKTAGSVTQAANTEVILDGVKAENIFWSIAGTVNIGAGAKMKGTLLVATAVTFVTGAELDGRILSQTAVALDKNTITQPTE</sequence>
<evidence type="ECO:0000256" key="1">
    <source>
        <dbReference type="ARBA" id="ARBA00005445"/>
    </source>
</evidence>
<accession>A0A1E7EZE3</accession>
<keyword evidence="5" id="KW-1185">Reference proteome</keyword>
<dbReference type="AlphaFoldDB" id="A0A1E7EZE3"/>
<proteinExistence type="inferred from homology"/>
<dbReference type="KEGG" id="fcy:FRACYDRAFT_246156"/>
<dbReference type="OrthoDB" id="56829at2759"/>
<dbReference type="EMBL" id="KV784369">
    <property type="protein sequence ID" value="OEU11322.1"/>
    <property type="molecule type" value="Genomic_DNA"/>
</dbReference>
<keyword evidence="2" id="KW-0732">Signal</keyword>
<organism evidence="4 5">
    <name type="scientific">Fragilariopsis cylindrus CCMP1102</name>
    <dbReference type="NCBI Taxonomy" id="635003"/>
    <lineage>
        <taxon>Eukaryota</taxon>
        <taxon>Sar</taxon>
        <taxon>Stramenopiles</taxon>
        <taxon>Ochrophyta</taxon>
        <taxon>Bacillariophyta</taxon>
        <taxon>Bacillariophyceae</taxon>
        <taxon>Bacillariophycidae</taxon>
        <taxon>Bacillariales</taxon>
        <taxon>Bacillariaceae</taxon>
        <taxon>Fragilariopsis</taxon>
    </lineage>
</organism>
<comment type="similarity">
    <text evidence="1">Belongs to the ice-binding protein family.</text>
</comment>